<dbReference type="Gene3D" id="3.40.50.620">
    <property type="entry name" value="HUPs"/>
    <property type="match status" value="1"/>
</dbReference>
<accession>A0AAV9IC39</accession>
<dbReference type="InterPro" id="IPR005101">
    <property type="entry name" value="Cryptochr/Photolyase_FAD-bd"/>
</dbReference>
<evidence type="ECO:0000259" key="5">
    <source>
        <dbReference type="PROSITE" id="PS51645"/>
    </source>
</evidence>
<dbReference type="InterPro" id="IPR014729">
    <property type="entry name" value="Rossmann-like_a/b/a_fold"/>
</dbReference>
<evidence type="ECO:0000256" key="1">
    <source>
        <dbReference type="ARBA" id="ARBA00005862"/>
    </source>
</evidence>
<dbReference type="GO" id="GO:0003677">
    <property type="term" value="F:DNA binding"/>
    <property type="evidence" value="ECO:0007669"/>
    <property type="project" value="TreeGrafter"/>
</dbReference>
<evidence type="ECO:0000256" key="4">
    <source>
        <dbReference type="PIRSR" id="PIRSR602081-1"/>
    </source>
</evidence>
<feature type="binding site" evidence="4">
    <location>
        <position position="358"/>
    </location>
    <ligand>
        <name>FAD</name>
        <dbReference type="ChEBI" id="CHEBI:57692"/>
    </ligand>
</feature>
<dbReference type="SUPFAM" id="SSF48173">
    <property type="entry name" value="Cryptochrome/photolyase FAD-binding domain"/>
    <property type="match status" value="1"/>
</dbReference>
<comment type="similarity">
    <text evidence="1">Belongs to the DNA photolyase class-1 family.</text>
</comment>
<dbReference type="InterPro" id="IPR036155">
    <property type="entry name" value="Crypto/Photolyase_N_sf"/>
</dbReference>
<feature type="binding site" evidence="4">
    <location>
        <begin position="323"/>
        <end position="327"/>
    </location>
    <ligand>
        <name>FAD</name>
        <dbReference type="ChEBI" id="CHEBI:57692"/>
    </ligand>
</feature>
<feature type="binding site" evidence="4">
    <location>
        <begin position="469"/>
        <end position="471"/>
    </location>
    <ligand>
        <name>FAD</name>
        <dbReference type="ChEBI" id="CHEBI:57692"/>
    </ligand>
</feature>
<keyword evidence="2 4" id="KW-0285">Flavoprotein</keyword>
<dbReference type="Pfam" id="PF00875">
    <property type="entry name" value="DNA_photolyase"/>
    <property type="match status" value="1"/>
</dbReference>
<dbReference type="InterPro" id="IPR036134">
    <property type="entry name" value="Crypto/Photolyase_FAD-like_sf"/>
</dbReference>
<keyword evidence="7" id="KW-1185">Reference proteome</keyword>
<gene>
    <name evidence="6" type="ORF">GAYE_SCF07G2883</name>
</gene>
<dbReference type="PANTHER" id="PTHR11455">
    <property type="entry name" value="CRYPTOCHROME"/>
    <property type="match status" value="1"/>
</dbReference>
<proteinExistence type="inferred from homology"/>
<evidence type="ECO:0000313" key="7">
    <source>
        <dbReference type="Proteomes" id="UP001300502"/>
    </source>
</evidence>
<sequence length="571" mass="66613">MTSFVTWKCTYSSCYSRNFKGSSIVYPSSFAVCRGGFSSFWRKHRRSRKFFKLHIEAHFQKTPESLDGGTAILWFRNNLRLSDNKCLDLVNTADAVLPIYVFDKRSLVRNRFRQQRCGPFRYAFVKESVEQLQNNLRGLFSDLLVEVGCAATVIRELCVRYNVNHIVAPKLLSPEEQEYEQEVLNVAKDLNLNVCFVWDCTLLSFEDLISLEYNDSFEAFHSSVISKGLPRHLDVDKQRPWIKPLPSGFKPSFAIPLPHLVNDLGVENLCTPYEWPFPEPRAVFHFRGGEDSAQDRLHDFFVKKNGLQLVAKLEDYSGVMDSSTKLSPWISTGCLSARQVYWEGYQSEQVDTQVANLWLKRFLWRDFLYLLCIHEGSTVFRDRTINQDAPEFPLHQTKANTYEFVRIEALKSWLEGRTGYPYIDAHIKELKTTGYISFRGRLNVSSFLVHQLDGDWQLGAEFFEHYLIDHDPVINWGYWYYFFGKQLAEKRDTIAEANKYDPEGFYVKKWVNELVLLPPPFCHEPYLLAEEEQSRFEVILGKDYPEPVLFPMVSKEIERARQLFSANLTQH</sequence>
<dbReference type="Proteomes" id="UP001300502">
    <property type="component" value="Unassembled WGS sequence"/>
</dbReference>
<evidence type="ECO:0000313" key="6">
    <source>
        <dbReference type="EMBL" id="KAK4524979.1"/>
    </source>
</evidence>
<comment type="caution">
    <text evidence="6">The sequence shown here is derived from an EMBL/GenBank/DDBJ whole genome shotgun (WGS) entry which is preliminary data.</text>
</comment>
<organism evidence="6 7">
    <name type="scientific">Galdieria yellowstonensis</name>
    <dbReference type="NCBI Taxonomy" id="3028027"/>
    <lineage>
        <taxon>Eukaryota</taxon>
        <taxon>Rhodophyta</taxon>
        <taxon>Bangiophyceae</taxon>
        <taxon>Galdieriales</taxon>
        <taxon>Galdieriaceae</taxon>
        <taxon>Galdieria</taxon>
    </lineage>
</organism>
<dbReference type="Gene3D" id="1.10.579.10">
    <property type="entry name" value="DNA Cyclobutane Dipyrimidine Photolyase, subunit A, domain 3"/>
    <property type="match status" value="1"/>
</dbReference>
<evidence type="ECO:0000256" key="3">
    <source>
        <dbReference type="ARBA" id="ARBA00022827"/>
    </source>
</evidence>
<comment type="cofactor">
    <cofactor evidence="4">
        <name>FAD</name>
        <dbReference type="ChEBI" id="CHEBI:57692"/>
    </cofactor>
    <text evidence="4">Binds 1 FAD per subunit.</text>
</comment>
<protein>
    <recommendedName>
        <fullName evidence="5">Photolyase/cryptochrome alpha/beta domain-containing protein</fullName>
    </recommendedName>
</protein>
<dbReference type="PROSITE" id="PS51645">
    <property type="entry name" value="PHR_CRY_ALPHA_BETA"/>
    <property type="match status" value="1"/>
</dbReference>
<evidence type="ECO:0000256" key="2">
    <source>
        <dbReference type="ARBA" id="ARBA00022630"/>
    </source>
</evidence>
<dbReference type="EMBL" id="JANCYU010000027">
    <property type="protein sequence ID" value="KAK4524979.1"/>
    <property type="molecule type" value="Genomic_DNA"/>
</dbReference>
<dbReference type="PRINTS" id="PR00147">
    <property type="entry name" value="DNAPHOTLYASE"/>
</dbReference>
<dbReference type="InterPro" id="IPR002081">
    <property type="entry name" value="Cryptochrome/DNA_photolyase_1"/>
</dbReference>
<reference evidence="6 7" key="1">
    <citation type="submission" date="2022-07" db="EMBL/GenBank/DDBJ databases">
        <title>Genome-wide signatures of adaptation to extreme environments.</title>
        <authorList>
            <person name="Cho C.H."/>
            <person name="Yoon H.S."/>
        </authorList>
    </citation>
    <scope>NUCLEOTIDE SEQUENCE [LARGE SCALE GENOMIC DNA]</scope>
    <source>
        <strain evidence="6 7">108.79 E11</strain>
    </source>
</reference>
<dbReference type="GO" id="GO:0003904">
    <property type="term" value="F:deoxyribodipyrimidine photo-lyase activity"/>
    <property type="evidence" value="ECO:0007669"/>
    <property type="project" value="TreeGrafter"/>
</dbReference>
<dbReference type="InterPro" id="IPR006050">
    <property type="entry name" value="DNA_photolyase_N"/>
</dbReference>
<dbReference type="Gene3D" id="1.25.40.80">
    <property type="match status" value="1"/>
</dbReference>
<feature type="domain" description="Photolyase/cryptochrome alpha/beta" evidence="5">
    <location>
        <begin position="69"/>
        <end position="202"/>
    </location>
</feature>
<keyword evidence="3 4" id="KW-0274">FAD</keyword>
<dbReference type="AlphaFoldDB" id="A0AAV9IC39"/>
<name>A0AAV9IC39_9RHOD</name>
<dbReference type="Pfam" id="PF03441">
    <property type="entry name" value="FAD_binding_7"/>
    <property type="match status" value="1"/>
</dbReference>
<dbReference type="SUPFAM" id="SSF52425">
    <property type="entry name" value="Cryptochrome/photolyase, N-terminal domain"/>
    <property type="match status" value="1"/>
</dbReference>
<dbReference type="GO" id="GO:0071949">
    <property type="term" value="F:FAD binding"/>
    <property type="evidence" value="ECO:0007669"/>
    <property type="project" value="TreeGrafter"/>
</dbReference>